<evidence type="ECO:0000313" key="2">
    <source>
        <dbReference type="EMBL" id="MBP1468123.1"/>
    </source>
</evidence>
<gene>
    <name evidence="2" type="ORF">EYB53_020590</name>
</gene>
<dbReference type="Gene3D" id="2.60.40.10">
    <property type="entry name" value="Immunoglobulins"/>
    <property type="match status" value="1"/>
</dbReference>
<protein>
    <submittedName>
        <fullName evidence="2">Uncharacterized protein</fullName>
    </submittedName>
</protein>
<dbReference type="EMBL" id="SIJK02000056">
    <property type="protein sequence ID" value="MBP1468123.1"/>
    <property type="molecule type" value="Genomic_DNA"/>
</dbReference>
<name>A0ABS4DFA6_9CHLR</name>
<dbReference type="Proteomes" id="UP001193081">
    <property type="component" value="Unassembled WGS sequence"/>
</dbReference>
<proteinExistence type="predicted"/>
<evidence type="ECO:0000256" key="1">
    <source>
        <dbReference type="SAM" id="MobiDB-lite"/>
    </source>
</evidence>
<comment type="caution">
    <text evidence="2">The sequence shown here is derived from an EMBL/GenBank/DDBJ whole genome shotgun (WGS) entry which is preliminary data.</text>
</comment>
<dbReference type="InterPro" id="IPR013783">
    <property type="entry name" value="Ig-like_fold"/>
</dbReference>
<keyword evidence="3" id="KW-1185">Reference proteome</keyword>
<dbReference type="RefSeq" id="WP_135480558.1">
    <property type="nucleotide sequence ID" value="NZ_SIJK02000056.1"/>
</dbReference>
<dbReference type="Gene3D" id="2.60.120.380">
    <property type="match status" value="6"/>
</dbReference>
<feature type="region of interest" description="Disordered" evidence="1">
    <location>
        <begin position="553"/>
        <end position="599"/>
    </location>
</feature>
<dbReference type="Pfam" id="PF17957">
    <property type="entry name" value="Big_7"/>
    <property type="match status" value="1"/>
</dbReference>
<sequence length="1364" mass="142329">MNRFLRSAPTVLALIAILLLNSWPVAPLRAQVPQPQPQAAASPAQNSQRAYLPLVIRPTGPPNFTLSSPLAGSTVGGTTLVVAQVLDAGSVSSVSFRAGNLDLGTDSTPADGFRAFLDASRLPAGSVTITATARGPAGEASQSVEVIAQPNPPASATIGSQGGVLGSDSGATITIPPGTVSDNTTVSIRERTQAQVTTESGIVWDDIGVTFLGDIAIQSNQPLSRPVEISTQGFANRIQPGQAVVTYNLLPDQDGDGIGELVVASTAEVAPNGAIVSTPVNNTAVIRSATVRNASGRTTLLTRDNRVVVAPGELLTVITEGLNAVSLQGNVLTFRSATGKSYSIAALILPTQANPLQQELKTLLPSLPPGDVTISLFDASSGTTIEVGLVTITTAPALTRPASEIIEAYYAQHLIFLSSLPTVTPEAVEERDSLVSATTQMRDAFRQLFTLSDPQVQGGLVEFATIIEGSGVLKSEGAQQRELLMLAANGCFTPEERQRLQDDFDNAIIVGTVACTIFTAIAAAAGGVPGVIVGSICAGALITGDKKLNRAIDRAPTCPNESPPPPPLPPCQPTPSGGVPSSRGIGGAPPPGGNGCGNAAGSGGGTAALAQVGSGSLQGRYIVKVFPQAGGRALSPFTGATDAGGYFFLPFIPQGEPFRAVAVDTVTGASRSFEGVGPATGESAYMFFDFLDAEDNRVAINIGDTVSDGEPQAGAGNIENPGAFDVYTFEAEPDREVIFEVLNKAAGLSQTRWKLVSPTGTEVFNRVMATTQLIALPEPGTYTLTVGDDTSGGTGTYSFKLVGIPLPDRFNIAIGDTVAPGIPGPGAGTIEQSLVKDRYTFTATAGQRIFFDAISNSVSYFRLNWTLLDPNGNRVGSVNSFVDTDPITLVAAGSYTIVIDADADLVPTYSFKLWDVPPPQQFNIAIGATVANGIPAAGAGNIETPGVIDRYTFTATAGQRIFFDAISNSVSYFRLSWTLLDPNGNPVGNENSFDDTDPITLVTAGSYTIVIDADTDLVPTYSFKLWDVPAPQQFAIAIGDTVANGIPAAGAGNIETPGVIDRYTFTATAGQRIFFDAISNSVSFTQLSWTLLDPNGNQVGNENYFADIDPITLVAAGSYTIVIDADGDRVPTYSFKLWDVPPPQQFTIAIGDTVADGVPAAGAGNIETPGVIDRYTFTATAGQRIFFDAISNSVSFTQLSWTLLDPNGNQVGNENYFADIDPITLVAAGSYTIVIDADGDRVPTYSFKLWDVPPPQQFTIAIGDTVADGVPAAGAGNIETPGVVDRYTFTATAGQAIFFDAITPTSSSLLRWSLRDPNGNLVGSQSRRFADTDPITLNLAGSYTLEVTAEGDRTLVYSFRLEPR</sequence>
<accession>A0ABS4DFA6</accession>
<evidence type="ECO:0000313" key="3">
    <source>
        <dbReference type="Proteomes" id="UP001193081"/>
    </source>
</evidence>
<reference evidence="2 3" key="1">
    <citation type="submission" date="2021-03" db="EMBL/GenBank/DDBJ databases">
        <authorList>
            <person name="Grouzdev D.S."/>
        </authorList>
    </citation>
    <scope>NUCLEOTIDE SEQUENCE [LARGE SCALE GENOMIC DNA]</scope>
    <source>
        <strain evidence="2 3">M50-1</strain>
    </source>
</reference>
<feature type="compositionally biased region" description="Pro residues" evidence="1">
    <location>
        <begin position="561"/>
        <end position="573"/>
    </location>
</feature>
<organism evidence="2 3">
    <name type="scientific">Candidatus Chloroploca mongolica</name>
    <dbReference type="NCBI Taxonomy" id="2528176"/>
    <lineage>
        <taxon>Bacteria</taxon>
        <taxon>Bacillati</taxon>
        <taxon>Chloroflexota</taxon>
        <taxon>Chloroflexia</taxon>
        <taxon>Chloroflexales</taxon>
        <taxon>Chloroflexineae</taxon>
        <taxon>Oscillochloridaceae</taxon>
        <taxon>Candidatus Chloroploca</taxon>
    </lineage>
</organism>